<dbReference type="Proteomes" id="UP001465976">
    <property type="component" value="Unassembled WGS sequence"/>
</dbReference>
<reference evidence="1 2" key="1">
    <citation type="submission" date="2024-02" db="EMBL/GenBank/DDBJ databases">
        <title>A draft genome for the cacao thread blight pathogen Marasmius crinis-equi.</title>
        <authorList>
            <person name="Cohen S.P."/>
            <person name="Baruah I.K."/>
            <person name="Amoako-Attah I."/>
            <person name="Bukari Y."/>
            <person name="Meinhardt L.W."/>
            <person name="Bailey B.A."/>
        </authorList>
    </citation>
    <scope>NUCLEOTIDE SEQUENCE [LARGE SCALE GENOMIC DNA]</scope>
    <source>
        <strain evidence="1 2">GH-76</strain>
    </source>
</reference>
<comment type="caution">
    <text evidence="1">The sequence shown here is derived from an EMBL/GenBank/DDBJ whole genome shotgun (WGS) entry which is preliminary data.</text>
</comment>
<name>A0ABR3F752_9AGAR</name>
<keyword evidence="2" id="KW-1185">Reference proteome</keyword>
<gene>
    <name evidence="1" type="ORF">V5O48_010897</name>
</gene>
<dbReference type="EMBL" id="JBAHYK010000829">
    <property type="protein sequence ID" value="KAL0571061.1"/>
    <property type="molecule type" value="Genomic_DNA"/>
</dbReference>
<protein>
    <submittedName>
        <fullName evidence="1">Uncharacterized protein</fullName>
    </submittedName>
</protein>
<organism evidence="1 2">
    <name type="scientific">Marasmius crinis-equi</name>
    <dbReference type="NCBI Taxonomy" id="585013"/>
    <lineage>
        <taxon>Eukaryota</taxon>
        <taxon>Fungi</taxon>
        <taxon>Dikarya</taxon>
        <taxon>Basidiomycota</taxon>
        <taxon>Agaricomycotina</taxon>
        <taxon>Agaricomycetes</taxon>
        <taxon>Agaricomycetidae</taxon>
        <taxon>Agaricales</taxon>
        <taxon>Marasmiineae</taxon>
        <taxon>Marasmiaceae</taxon>
        <taxon>Marasmius</taxon>
    </lineage>
</organism>
<accession>A0ABR3F752</accession>
<sequence>MAYKLVHPRRLLTQRQEFWLRSESPLPTQTIAARRHFIKDTYIQASWRDNEPTLTGLEFFQRSNRDMNVTNFEDFMAGSEGPSTRLMDENISQEVSPISPATPSRARSLEATKQDLAGESTSDESGEEYVAHLLHDNHMEEEGGETSPGIRPIMLPETEFEHSDGVPIPRPNLQAYKNGQFPLTSLKTQYGWNKETYKEVQKRCKELVPTYFNPRLTWIRQKNREQSEGWLCEVVRPNVTILALQVE</sequence>
<proteinExistence type="predicted"/>
<evidence type="ECO:0000313" key="1">
    <source>
        <dbReference type="EMBL" id="KAL0571061.1"/>
    </source>
</evidence>
<evidence type="ECO:0000313" key="2">
    <source>
        <dbReference type="Proteomes" id="UP001465976"/>
    </source>
</evidence>